<dbReference type="Proteomes" id="UP000222768">
    <property type="component" value="Unassembled WGS sequence"/>
</dbReference>
<evidence type="ECO:0000313" key="4">
    <source>
        <dbReference type="EMBL" id="PHH04535.1"/>
    </source>
</evidence>
<protein>
    <submittedName>
        <fullName evidence="5">Uncharacterized protein</fullName>
    </submittedName>
</protein>
<dbReference type="Proteomes" id="UP001357437">
    <property type="component" value="Unassembled WGS sequence"/>
</dbReference>
<feature type="transmembrane region" description="Helical" evidence="1">
    <location>
        <begin position="66"/>
        <end position="84"/>
    </location>
</feature>
<evidence type="ECO:0000313" key="3">
    <source>
        <dbReference type="EMBL" id="MEC3937186.1"/>
    </source>
</evidence>
<reference evidence="5 7" key="3">
    <citation type="submission" date="2019-05" db="EMBL/GenBank/DDBJ databases">
        <authorList>
            <consortium name="Pathogen Informatics"/>
        </authorList>
    </citation>
    <scope>NUCLEOTIDE SEQUENCE [LARGE SCALE GENOMIC DNA]</scope>
    <source>
        <strain evidence="5 7">NCTC13032</strain>
    </source>
</reference>
<keyword evidence="1" id="KW-0812">Transmembrane</keyword>
<evidence type="ECO:0000313" key="2">
    <source>
        <dbReference type="EMBL" id="MDC6636887.1"/>
    </source>
</evidence>
<name>A0A4U9HYT0_9ENTR</name>
<evidence type="ECO:0000313" key="8">
    <source>
        <dbReference type="Proteomes" id="UP001357437"/>
    </source>
</evidence>
<feature type="transmembrane region" description="Helical" evidence="1">
    <location>
        <begin position="12"/>
        <end position="29"/>
    </location>
</feature>
<dbReference type="EMBL" id="LR590464">
    <property type="protein sequence ID" value="VTP69135.1"/>
    <property type="molecule type" value="Genomic_DNA"/>
</dbReference>
<dbReference type="EMBL" id="JAYMCU010000021">
    <property type="protein sequence ID" value="MEC3937186.1"/>
    <property type="molecule type" value="Genomic_DNA"/>
</dbReference>
<reference evidence="3 8" key="5">
    <citation type="submission" date="2024-01" db="EMBL/GenBank/DDBJ databases">
        <title>Comparative Genomics of Leclercia adecarboxylata Strains Isolated from Several Sources.</title>
        <authorList>
            <person name="Yescas-Zazueta V."/>
            <person name="Balbuena-Alonso M.G."/>
            <person name="Valencia D."/>
            <person name="Mendez-Pfeiffer P.A."/>
            <person name="Ballesteros-Monrreal M.G."/>
            <person name="Rocha-Gracia R.D.C."/>
            <person name="Barrios-Villa E."/>
        </authorList>
    </citation>
    <scope>NUCLEOTIDE SEQUENCE [LARGE SCALE GENOMIC DNA]</scope>
    <source>
        <strain evidence="3 8">33MEM</strain>
    </source>
</reference>
<dbReference type="AlphaFoldDB" id="A0A4U9HYT0"/>
<reference evidence="2" key="4">
    <citation type="journal article" date="2023" name="Genes Genomics">
        <title>Genomic insights of Leclercia adecarboxylata strains linked to an outbreak in public hospitals in Mexico.</title>
        <authorList>
            <person name="Barrios-Villa E."/>
            <person name="Pacheco-Flores B."/>
            <person name="Lozano-Zarain P."/>
            <person name="Del Campo-Ortega R."/>
            <person name="de Jesus Ascencio-Montiel I."/>
            <person name="Gonzalez-Leon M."/>
            <person name="Camorlinga-Ponce M."/>
            <person name="Gaytan Cervantes F.J."/>
            <person name="Gonzalez Torres C."/>
            <person name="Aguilar E."/>
            <person name="Gonzalez Ibarra J."/>
            <person name="Torres Lopez F.J."/>
            <person name="Rosas-Vargas H."/>
            <person name="Gonzalez-Bonilla C.R."/>
            <person name="Del Carmen Rocha-Gracia R."/>
        </authorList>
    </citation>
    <scope>NUCLEOTIDE SEQUENCE</scope>
    <source>
        <strain evidence="2">Lac40</strain>
    </source>
</reference>
<keyword evidence="1" id="KW-1133">Transmembrane helix</keyword>
<gene>
    <name evidence="4" type="ORF">CRX53_11370</name>
    <name evidence="5" type="ORF">NCTC13032_04027</name>
    <name evidence="2" type="ORF">OEZ79_01395</name>
    <name evidence="3" type="ORF">VOF76_13510</name>
</gene>
<keyword evidence="8" id="KW-1185">Reference proteome</keyword>
<evidence type="ECO:0000313" key="5">
    <source>
        <dbReference type="EMBL" id="VTP69135.1"/>
    </source>
</evidence>
<proteinExistence type="predicted"/>
<reference evidence="4" key="2">
    <citation type="submission" date="2017-09" db="EMBL/GenBank/DDBJ databases">
        <title>FDA dAtabase for Regulatory Grade micrObial Sequences (FDA-ARGOS): Supporting development and validation of Infectious Disease Dx tests.</title>
        <authorList>
            <person name="Minogue T."/>
            <person name="Wolcott M."/>
            <person name="Wasieloski L."/>
            <person name="Aguilar W."/>
            <person name="Moore D."/>
            <person name="Tallon L.J."/>
            <person name="Sadzewicz L."/>
            <person name="Ott S."/>
            <person name="Zhao X."/>
            <person name="Nagaraj S."/>
            <person name="Vavikolanu K."/>
            <person name="Aluvathingal J."/>
            <person name="Nadendla S."/>
            <person name="Sichtig H."/>
        </authorList>
    </citation>
    <scope>NUCLEOTIDE SEQUENCE</scope>
    <source>
        <strain evidence="4">FDAARGOS_404</strain>
    </source>
</reference>
<organism evidence="5 7">
    <name type="scientific">Leclercia adecarboxylata</name>
    <dbReference type="NCBI Taxonomy" id="83655"/>
    <lineage>
        <taxon>Bacteria</taxon>
        <taxon>Pseudomonadati</taxon>
        <taxon>Pseudomonadota</taxon>
        <taxon>Gammaproteobacteria</taxon>
        <taxon>Enterobacterales</taxon>
        <taxon>Enterobacteriaceae</taxon>
        <taxon>Leclercia</taxon>
    </lineage>
</organism>
<keyword evidence="1" id="KW-0472">Membrane</keyword>
<evidence type="ECO:0000313" key="7">
    <source>
        <dbReference type="Proteomes" id="UP000310719"/>
    </source>
</evidence>
<dbReference type="Proteomes" id="UP001149314">
    <property type="component" value="Unassembled WGS sequence"/>
</dbReference>
<dbReference type="EMBL" id="JAOURS010000001">
    <property type="protein sequence ID" value="MDC6636887.1"/>
    <property type="molecule type" value="Genomic_DNA"/>
</dbReference>
<sequence length="90" mass="10420">MVAILKILARKISKLIYFIMLLMFLGKTFPEAELYIGEDFATKWALIVYGDESADSMYEAFTDIDFSIMLSIAIPLYILTMKLIKKLRKK</sequence>
<dbReference type="Proteomes" id="UP000310719">
    <property type="component" value="Chromosome"/>
</dbReference>
<dbReference type="RefSeq" id="WP_032611209.1">
    <property type="nucleotide sequence ID" value="NZ_CBCYCG010000002.1"/>
</dbReference>
<reference evidence="6" key="1">
    <citation type="submission" date="2017-09" db="EMBL/GenBank/DDBJ databases">
        <title>FDA dAtabase for Regulatory Grade micrObial Sequences (FDA-ARGOS): Supporting development and validation of Infectious Disease Dx tests.</title>
        <authorList>
            <person name="Minogue T."/>
            <person name="Wolcott M."/>
            <person name="Wasieloski L."/>
            <person name="Aguilar W."/>
            <person name="Moore D."/>
            <person name="Tallon L."/>
            <person name="Sadzewicz L."/>
            <person name="Ott S."/>
            <person name="Zhao X."/>
            <person name="Nagaraj S."/>
            <person name="Vavikolanu K."/>
            <person name="Aluvathingal J."/>
            <person name="Nadendla S."/>
            <person name="Sichtig H."/>
        </authorList>
    </citation>
    <scope>NUCLEOTIDE SEQUENCE [LARGE SCALE GENOMIC DNA]</scope>
    <source>
        <strain evidence="6">FDAARGOS_404</strain>
    </source>
</reference>
<accession>A0A4U9HYT0</accession>
<evidence type="ECO:0000313" key="6">
    <source>
        <dbReference type="Proteomes" id="UP000222768"/>
    </source>
</evidence>
<evidence type="ECO:0000256" key="1">
    <source>
        <dbReference type="SAM" id="Phobius"/>
    </source>
</evidence>
<dbReference type="EMBL" id="PDLK01000002">
    <property type="protein sequence ID" value="PHH04535.1"/>
    <property type="molecule type" value="Genomic_DNA"/>
</dbReference>